<protein>
    <submittedName>
        <fullName evidence="1">Uncharacterized protein</fullName>
    </submittedName>
</protein>
<reference evidence="1" key="1">
    <citation type="journal article" date="2015" name="Nature">
        <title>Complex archaea that bridge the gap between prokaryotes and eukaryotes.</title>
        <authorList>
            <person name="Spang A."/>
            <person name="Saw J.H."/>
            <person name="Jorgensen S.L."/>
            <person name="Zaremba-Niedzwiedzka K."/>
            <person name="Martijn J."/>
            <person name="Lind A.E."/>
            <person name="van Eijk R."/>
            <person name="Schleper C."/>
            <person name="Guy L."/>
            <person name="Ettema T.J."/>
        </authorList>
    </citation>
    <scope>NUCLEOTIDE SEQUENCE</scope>
</reference>
<gene>
    <name evidence="1" type="ORF">LCGC14_2269790</name>
</gene>
<accession>A0A0F9CX96</accession>
<comment type="caution">
    <text evidence="1">The sequence shown here is derived from an EMBL/GenBank/DDBJ whole genome shotgun (WGS) entry which is preliminary data.</text>
</comment>
<organism evidence="1">
    <name type="scientific">marine sediment metagenome</name>
    <dbReference type="NCBI Taxonomy" id="412755"/>
    <lineage>
        <taxon>unclassified sequences</taxon>
        <taxon>metagenomes</taxon>
        <taxon>ecological metagenomes</taxon>
    </lineage>
</organism>
<proteinExistence type="predicted"/>
<sequence length="46" mass="5233">MGGKGKKKISKGPNYRKSWVDFVISDEKIQFKSKALLEVMTCSKIQ</sequence>
<dbReference type="AlphaFoldDB" id="A0A0F9CX96"/>
<evidence type="ECO:0000313" key="1">
    <source>
        <dbReference type="EMBL" id="KKL53998.1"/>
    </source>
</evidence>
<name>A0A0F9CX96_9ZZZZ</name>
<dbReference type="EMBL" id="LAZR01031353">
    <property type="protein sequence ID" value="KKL53998.1"/>
    <property type="molecule type" value="Genomic_DNA"/>
</dbReference>